<dbReference type="OrthoDB" id="5295945at2"/>
<evidence type="ECO:0000256" key="3">
    <source>
        <dbReference type="ARBA" id="ARBA00009014"/>
    </source>
</evidence>
<dbReference type="NCBIfam" id="TIGR00090">
    <property type="entry name" value="rsfS_iojap_ybeB"/>
    <property type="match status" value="1"/>
</dbReference>
<comment type="function">
    <text evidence="13">Functions as a ribosomal silencing factor. Interacts with ribosomal protein uL14 (rplN), blocking formation of intersubunit bridge B8. Prevents association of the 30S and 50S ribosomal subunits and the formation of functional ribosomes, thus repressing translation.</text>
</comment>
<evidence type="ECO:0000256" key="7">
    <source>
        <dbReference type="ARBA" id="ARBA00022695"/>
    </source>
</evidence>
<dbReference type="NCBIfam" id="TIGR00482">
    <property type="entry name" value="nicotinate (nicotinamide) nucleotide adenylyltransferase"/>
    <property type="match status" value="1"/>
</dbReference>
<dbReference type="InterPro" id="IPR043519">
    <property type="entry name" value="NT_sf"/>
</dbReference>
<comment type="pathway">
    <text evidence="2 12">Cofactor biosynthesis; NAD(+) biosynthesis; deamido-NAD(+) from nicotinate D-ribonucleotide: step 1/1.</text>
</comment>
<evidence type="ECO:0000256" key="13">
    <source>
        <dbReference type="HAMAP-Rule" id="MF_01477"/>
    </source>
</evidence>
<comment type="similarity">
    <text evidence="4 13">Belongs to the Iojap/RsfS family.</text>
</comment>
<evidence type="ECO:0000256" key="5">
    <source>
        <dbReference type="ARBA" id="ARBA00022642"/>
    </source>
</evidence>
<evidence type="ECO:0000256" key="4">
    <source>
        <dbReference type="ARBA" id="ARBA00010574"/>
    </source>
</evidence>
<evidence type="ECO:0000256" key="12">
    <source>
        <dbReference type="HAMAP-Rule" id="MF_00244"/>
    </source>
</evidence>
<dbReference type="PANTHER" id="PTHR39321">
    <property type="entry name" value="NICOTINATE-NUCLEOTIDE ADENYLYLTRANSFERASE-RELATED"/>
    <property type="match status" value="1"/>
</dbReference>
<comment type="function">
    <text evidence="1 12">Catalyzes the reversible adenylation of nicotinate mononucleotide (NaMN) to nicotinic acid adenine dinucleotide (NaAD).</text>
</comment>
<dbReference type="CDD" id="cd02165">
    <property type="entry name" value="NMNAT"/>
    <property type="match status" value="1"/>
</dbReference>
<dbReference type="NCBIfam" id="NF000839">
    <property type="entry name" value="PRK00071.1-1"/>
    <property type="match status" value="1"/>
</dbReference>
<organism evidence="15 16">
    <name type="scientific">Exilibacterium tricleocarpae</name>
    <dbReference type="NCBI Taxonomy" id="2591008"/>
    <lineage>
        <taxon>Bacteria</taxon>
        <taxon>Pseudomonadati</taxon>
        <taxon>Pseudomonadota</taxon>
        <taxon>Gammaproteobacteria</taxon>
        <taxon>Cellvibrionales</taxon>
        <taxon>Cellvibrionaceae</taxon>
        <taxon>Exilibacterium</taxon>
    </lineage>
</organism>
<keyword evidence="8 12" id="KW-0547">Nucleotide-binding</keyword>
<keyword evidence="9 12" id="KW-0067">ATP-binding</keyword>
<dbReference type="HAMAP" id="MF_01477">
    <property type="entry name" value="Iojap_RsfS"/>
    <property type="match status" value="1"/>
</dbReference>
<keyword evidence="10 12" id="KW-0520">NAD</keyword>
<comment type="similarity">
    <text evidence="3 12">Belongs to the NadD family.</text>
</comment>
<comment type="subcellular location">
    <subcellularLocation>
        <location evidence="13">Cytoplasm</location>
    </subcellularLocation>
</comment>
<proteinExistence type="inferred from homology"/>
<dbReference type="SUPFAM" id="SSF81301">
    <property type="entry name" value="Nucleotidyltransferase"/>
    <property type="match status" value="1"/>
</dbReference>
<dbReference type="InterPro" id="IPR004821">
    <property type="entry name" value="Cyt_trans-like"/>
</dbReference>
<accession>A0A545STG5</accession>
<sequence length="371" mass="40970">MDAAEGAWATGRKDLPVNAPDGPVTRRRAIGLFGGTFDPIHIGHLRIALELQQHLQLDQMRLVPCHLPPHRQSPARSSRDRAAMVRLAVENCPQLTVDERELRRRTPSYTIDTLVELRRELGEQTALCLTLGMDSLVQLDTWHRWRELTDYAHLVVAARPGWQLPATGPVAALVAGRLAAATAIRSQAAGLVVVEQLSLLPISSTDIRRQIVAGSSPQYLLPDPVWRYICEHGLYPGAGATARRSPPLISPAISKESLMSSELNQTIIDALEDVKGKDIVRLDVRELTDVMDTLVIASGTSNRHVKSLASNVVDEAKEKGFRPIGVEGLEAAEWVLVDFGDTVLHVMLPATRTFYELEKLWSMQPSHRAED</sequence>
<dbReference type="NCBIfam" id="NF000840">
    <property type="entry name" value="PRK00071.1-3"/>
    <property type="match status" value="1"/>
</dbReference>
<dbReference type="Pfam" id="PF01467">
    <property type="entry name" value="CTP_transf_like"/>
    <property type="match status" value="1"/>
</dbReference>
<dbReference type="GO" id="GO:0005524">
    <property type="term" value="F:ATP binding"/>
    <property type="evidence" value="ECO:0007669"/>
    <property type="project" value="UniProtKB-KW"/>
</dbReference>
<name>A0A545STG5_9GAMM</name>
<dbReference type="GO" id="GO:0090071">
    <property type="term" value="P:negative regulation of ribosome biogenesis"/>
    <property type="evidence" value="ECO:0007669"/>
    <property type="project" value="UniProtKB-UniRule"/>
</dbReference>
<dbReference type="Gene3D" id="3.40.50.620">
    <property type="entry name" value="HUPs"/>
    <property type="match status" value="1"/>
</dbReference>
<evidence type="ECO:0000256" key="9">
    <source>
        <dbReference type="ARBA" id="ARBA00022840"/>
    </source>
</evidence>
<evidence type="ECO:0000256" key="1">
    <source>
        <dbReference type="ARBA" id="ARBA00002324"/>
    </source>
</evidence>
<dbReference type="Proteomes" id="UP000319732">
    <property type="component" value="Unassembled WGS sequence"/>
</dbReference>
<evidence type="ECO:0000256" key="6">
    <source>
        <dbReference type="ARBA" id="ARBA00022679"/>
    </source>
</evidence>
<dbReference type="NCBIfam" id="TIGR00125">
    <property type="entry name" value="cyt_tran_rel"/>
    <property type="match status" value="1"/>
</dbReference>
<keyword evidence="7 12" id="KW-0548">Nucleotidyltransferase</keyword>
<dbReference type="InterPro" id="IPR004394">
    <property type="entry name" value="Iojap/RsfS/C7orf30"/>
</dbReference>
<evidence type="ECO:0000256" key="2">
    <source>
        <dbReference type="ARBA" id="ARBA00005019"/>
    </source>
</evidence>
<evidence type="ECO:0000256" key="8">
    <source>
        <dbReference type="ARBA" id="ARBA00022741"/>
    </source>
</evidence>
<dbReference type="InterPro" id="IPR005248">
    <property type="entry name" value="NadD/NMNAT"/>
</dbReference>
<comment type="catalytic activity">
    <reaction evidence="11 12">
        <text>nicotinate beta-D-ribonucleotide + ATP + H(+) = deamido-NAD(+) + diphosphate</text>
        <dbReference type="Rhea" id="RHEA:22860"/>
        <dbReference type="ChEBI" id="CHEBI:15378"/>
        <dbReference type="ChEBI" id="CHEBI:30616"/>
        <dbReference type="ChEBI" id="CHEBI:33019"/>
        <dbReference type="ChEBI" id="CHEBI:57502"/>
        <dbReference type="ChEBI" id="CHEBI:58437"/>
        <dbReference type="EC" id="2.7.7.18"/>
    </reaction>
</comment>
<keyword evidence="16" id="KW-1185">Reference proteome</keyword>
<comment type="caution">
    <text evidence="15">The sequence shown here is derived from an EMBL/GenBank/DDBJ whole genome shotgun (WGS) entry which is preliminary data.</text>
</comment>
<dbReference type="SUPFAM" id="SSF52374">
    <property type="entry name" value="Nucleotidylyl transferase"/>
    <property type="match status" value="1"/>
</dbReference>
<gene>
    <name evidence="12 15" type="primary">nadD</name>
    <name evidence="13" type="synonym">rsfS</name>
    <name evidence="15" type="ORF">FKG94_23500</name>
</gene>
<dbReference type="Pfam" id="PF02410">
    <property type="entry name" value="RsfS"/>
    <property type="match status" value="1"/>
</dbReference>
<dbReference type="InterPro" id="IPR014729">
    <property type="entry name" value="Rossmann-like_a/b/a_fold"/>
</dbReference>
<keyword evidence="13" id="KW-0678">Repressor</keyword>
<evidence type="ECO:0000256" key="11">
    <source>
        <dbReference type="ARBA" id="ARBA00048721"/>
    </source>
</evidence>
<dbReference type="GO" id="GO:0004515">
    <property type="term" value="F:nicotinate-nucleotide adenylyltransferase activity"/>
    <property type="evidence" value="ECO:0007669"/>
    <property type="project" value="UniProtKB-UniRule"/>
</dbReference>
<dbReference type="AlphaFoldDB" id="A0A545STG5"/>
<keyword evidence="6 12" id="KW-0808">Transferase</keyword>
<keyword evidence="13" id="KW-0963">Cytoplasm</keyword>
<dbReference type="GO" id="GO:0042256">
    <property type="term" value="P:cytosolic ribosome assembly"/>
    <property type="evidence" value="ECO:0007669"/>
    <property type="project" value="UniProtKB-UniRule"/>
</dbReference>
<comment type="subunit">
    <text evidence="13">Interacts with ribosomal protein uL14 (rplN).</text>
</comment>
<dbReference type="Gene3D" id="3.30.460.10">
    <property type="entry name" value="Beta Polymerase, domain 2"/>
    <property type="match status" value="1"/>
</dbReference>
<evidence type="ECO:0000313" key="16">
    <source>
        <dbReference type="Proteomes" id="UP000319732"/>
    </source>
</evidence>
<dbReference type="GO" id="GO:0009435">
    <property type="term" value="P:NAD+ biosynthetic process"/>
    <property type="evidence" value="ECO:0007669"/>
    <property type="project" value="UniProtKB-UniRule"/>
</dbReference>
<dbReference type="HAMAP" id="MF_00244">
    <property type="entry name" value="NaMN_adenylyltr"/>
    <property type="match status" value="1"/>
</dbReference>
<dbReference type="EMBL" id="VHSG01000028">
    <property type="protein sequence ID" value="TQV68263.1"/>
    <property type="molecule type" value="Genomic_DNA"/>
</dbReference>
<reference evidence="15 16" key="1">
    <citation type="submission" date="2019-06" db="EMBL/GenBank/DDBJ databases">
        <title>Whole genome sequence for Cellvibrionaceae sp. R142.</title>
        <authorList>
            <person name="Wang G."/>
        </authorList>
    </citation>
    <scope>NUCLEOTIDE SEQUENCE [LARGE SCALE GENOMIC DNA]</scope>
    <source>
        <strain evidence="15 16">R142</strain>
    </source>
</reference>
<dbReference type="EC" id="2.7.7.18" evidence="12"/>
<dbReference type="GO" id="GO:0017148">
    <property type="term" value="P:negative regulation of translation"/>
    <property type="evidence" value="ECO:0007669"/>
    <property type="project" value="UniProtKB-UniRule"/>
</dbReference>
<keyword evidence="5 12" id="KW-0662">Pyridine nucleotide biosynthesis</keyword>
<evidence type="ECO:0000259" key="14">
    <source>
        <dbReference type="Pfam" id="PF01467"/>
    </source>
</evidence>
<dbReference type="PANTHER" id="PTHR39321:SF3">
    <property type="entry name" value="PHOSPHOPANTETHEINE ADENYLYLTRANSFERASE"/>
    <property type="match status" value="1"/>
</dbReference>
<dbReference type="UniPathway" id="UPA00253">
    <property type="reaction ID" value="UER00332"/>
</dbReference>
<evidence type="ECO:0000313" key="15">
    <source>
        <dbReference type="EMBL" id="TQV68263.1"/>
    </source>
</evidence>
<evidence type="ECO:0000256" key="10">
    <source>
        <dbReference type="ARBA" id="ARBA00023027"/>
    </source>
</evidence>
<dbReference type="GO" id="GO:0005737">
    <property type="term" value="C:cytoplasm"/>
    <property type="evidence" value="ECO:0007669"/>
    <property type="project" value="UniProtKB-SubCell"/>
</dbReference>
<feature type="domain" description="Cytidyltransferase-like" evidence="14">
    <location>
        <begin position="32"/>
        <end position="209"/>
    </location>
</feature>
<keyword evidence="13" id="KW-0810">Translation regulation</keyword>
<protein>
    <recommendedName>
        <fullName evidence="12 13">Multifunctional fusion protein</fullName>
    </recommendedName>
    <domain>
        <recommendedName>
            <fullName evidence="12">Probable nicotinate-nucleotide adenylyltransferase</fullName>
            <ecNumber evidence="12">2.7.7.18</ecNumber>
        </recommendedName>
        <alternativeName>
            <fullName evidence="12">Deamido-NAD(+) diphosphorylase</fullName>
        </alternativeName>
        <alternativeName>
            <fullName evidence="12">Deamido-NAD(+) pyrophosphorylase</fullName>
        </alternativeName>
        <alternativeName>
            <fullName evidence="12">Nicotinate mononucleotide adenylyltransferase</fullName>
            <shortName evidence="12">NaMN adenylyltransferase</shortName>
        </alternativeName>
    </domain>
    <domain>
        <recommendedName>
            <fullName evidence="13">Ribosomal silencing factor RsfS</fullName>
        </recommendedName>
    </domain>
</protein>